<dbReference type="OrthoDB" id="7809559at2"/>
<dbReference type="PANTHER" id="PTHR43557:SF2">
    <property type="entry name" value="RIESKE DOMAIN-CONTAINING PROTEIN-RELATED"/>
    <property type="match status" value="1"/>
</dbReference>
<evidence type="ECO:0000256" key="3">
    <source>
        <dbReference type="ARBA" id="ARBA00022827"/>
    </source>
</evidence>
<comment type="cofactor">
    <cofactor evidence="1">
        <name>FAD</name>
        <dbReference type="ChEBI" id="CHEBI:57692"/>
    </cofactor>
</comment>
<evidence type="ECO:0000313" key="6">
    <source>
        <dbReference type="EMBL" id="MTH61541.1"/>
    </source>
</evidence>
<sequence>MALPGMRREKGRFRHEACGMSAGLIIVGASHAGVTVAAELRAAGFQPAITLVSDETSEPYHRPHLSKECLATDAEPGMLKPTTFYEEKGIERLNARVDAIDPDGRRIVTSDGKSFEYATLILATGAKPRGLPAGLPGAELALTLRDRADLGVLRARLATSRQLAIIGGGLIGLEIAAAARSKGMSVDVVECADRLMSRCISPELANLVRERHVAAGITFHMSSNVKAVTSQGIELTDGVFIPADLVIASVGSQPRTELAARAGLTCDDGILVGVDGSSSVTGIFALGDCARWPDPGLTRGIRHESIAATLWQAKAVAAALTGRPLPASTPLRLWSQQGAMRIQMAGPIEAATHGHITAAEGGHILYGFSTGRLSSVQAMDAPRAFNTAVARIGSCEADFRAEAATS</sequence>
<organism evidence="6 7">
    <name type="scientific">Paracoccus litorisediminis</name>
    <dbReference type="NCBI Taxonomy" id="2006130"/>
    <lineage>
        <taxon>Bacteria</taxon>
        <taxon>Pseudomonadati</taxon>
        <taxon>Pseudomonadota</taxon>
        <taxon>Alphaproteobacteria</taxon>
        <taxon>Rhodobacterales</taxon>
        <taxon>Paracoccaceae</taxon>
        <taxon>Paracoccus</taxon>
    </lineage>
</organism>
<keyword evidence="3" id="KW-0274">FAD</keyword>
<evidence type="ECO:0000313" key="7">
    <source>
        <dbReference type="Proteomes" id="UP000449846"/>
    </source>
</evidence>
<dbReference type="Gene3D" id="3.30.390.30">
    <property type="match status" value="1"/>
</dbReference>
<evidence type="ECO:0000256" key="2">
    <source>
        <dbReference type="ARBA" id="ARBA00022630"/>
    </source>
</evidence>
<protein>
    <submittedName>
        <fullName evidence="6">NAD(P)H-nitrite reductase</fullName>
    </submittedName>
</protein>
<dbReference type="EMBL" id="WMIG01000017">
    <property type="protein sequence ID" value="MTH61541.1"/>
    <property type="molecule type" value="Genomic_DNA"/>
</dbReference>
<keyword evidence="4" id="KW-0560">Oxidoreductase</keyword>
<dbReference type="AlphaFoldDB" id="A0A844HVI0"/>
<keyword evidence="7" id="KW-1185">Reference proteome</keyword>
<evidence type="ECO:0000256" key="1">
    <source>
        <dbReference type="ARBA" id="ARBA00001974"/>
    </source>
</evidence>
<dbReference type="InterPro" id="IPR023753">
    <property type="entry name" value="FAD/NAD-binding_dom"/>
</dbReference>
<feature type="domain" description="FAD/NAD(P)-binding" evidence="5">
    <location>
        <begin position="24"/>
        <end position="293"/>
    </location>
</feature>
<comment type="caution">
    <text evidence="6">The sequence shown here is derived from an EMBL/GenBank/DDBJ whole genome shotgun (WGS) entry which is preliminary data.</text>
</comment>
<dbReference type="PANTHER" id="PTHR43557">
    <property type="entry name" value="APOPTOSIS-INDUCING FACTOR 1"/>
    <property type="match status" value="1"/>
</dbReference>
<dbReference type="InterPro" id="IPR050446">
    <property type="entry name" value="FAD-oxidoreductase/Apoptosis"/>
</dbReference>
<accession>A0A844HVI0</accession>
<dbReference type="GO" id="GO:0016651">
    <property type="term" value="F:oxidoreductase activity, acting on NAD(P)H"/>
    <property type="evidence" value="ECO:0007669"/>
    <property type="project" value="TreeGrafter"/>
</dbReference>
<keyword evidence="2" id="KW-0285">Flavoprotein</keyword>
<dbReference type="Proteomes" id="UP000449846">
    <property type="component" value="Unassembled WGS sequence"/>
</dbReference>
<dbReference type="InterPro" id="IPR036188">
    <property type="entry name" value="FAD/NAD-bd_sf"/>
</dbReference>
<reference evidence="6 7" key="1">
    <citation type="submission" date="2019-11" db="EMBL/GenBank/DDBJ databases">
        <authorList>
            <person name="Dong K."/>
        </authorList>
    </citation>
    <scope>NUCLEOTIDE SEQUENCE [LARGE SCALE GENOMIC DNA]</scope>
    <source>
        <strain evidence="6 7">NBRC 112902</strain>
    </source>
</reference>
<dbReference type="InterPro" id="IPR016156">
    <property type="entry name" value="FAD/NAD-linked_Rdtase_dimer_sf"/>
</dbReference>
<proteinExistence type="predicted"/>
<dbReference type="PRINTS" id="PR00411">
    <property type="entry name" value="PNDRDTASEI"/>
</dbReference>
<dbReference type="SUPFAM" id="SSF51905">
    <property type="entry name" value="FAD/NAD(P)-binding domain"/>
    <property type="match status" value="1"/>
</dbReference>
<gene>
    <name evidence="6" type="ORF">GL300_20200</name>
</gene>
<evidence type="ECO:0000259" key="5">
    <source>
        <dbReference type="Pfam" id="PF07992"/>
    </source>
</evidence>
<name>A0A844HVI0_9RHOB</name>
<dbReference type="GO" id="GO:0005737">
    <property type="term" value="C:cytoplasm"/>
    <property type="evidence" value="ECO:0007669"/>
    <property type="project" value="TreeGrafter"/>
</dbReference>
<dbReference type="Gene3D" id="3.50.50.60">
    <property type="entry name" value="FAD/NAD(P)-binding domain"/>
    <property type="match status" value="2"/>
</dbReference>
<dbReference type="Pfam" id="PF07992">
    <property type="entry name" value="Pyr_redox_2"/>
    <property type="match status" value="1"/>
</dbReference>
<evidence type="ECO:0000256" key="4">
    <source>
        <dbReference type="ARBA" id="ARBA00023002"/>
    </source>
</evidence>
<dbReference type="PRINTS" id="PR00368">
    <property type="entry name" value="FADPNR"/>
</dbReference>